<dbReference type="InterPro" id="IPR023209">
    <property type="entry name" value="DAO"/>
</dbReference>
<dbReference type="PANTHER" id="PTHR11530">
    <property type="entry name" value="D-AMINO ACID OXIDASE"/>
    <property type="match status" value="1"/>
</dbReference>
<name>A0A9P4U328_9PEZI</name>
<dbReference type="SUPFAM" id="SSF54373">
    <property type="entry name" value="FAD-linked reductases, C-terminal domain"/>
    <property type="match status" value="1"/>
</dbReference>
<dbReference type="GO" id="GO:0003884">
    <property type="term" value="F:D-amino-acid oxidase activity"/>
    <property type="evidence" value="ECO:0007669"/>
    <property type="project" value="InterPro"/>
</dbReference>
<reference evidence="8" key="1">
    <citation type="journal article" date="2020" name="Stud. Mycol.">
        <title>101 Dothideomycetes genomes: a test case for predicting lifestyles and emergence of pathogens.</title>
        <authorList>
            <person name="Haridas S."/>
            <person name="Albert R."/>
            <person name="Binder M."/>
            <person name="Bloem J."/>
            <person name="Labutti K."/>
            <person name="Salamov A."/>
            <person name="Andreopoulos B."/>
            <person name="Baker S."/>
            <person name="Barry K."/>
            <person name="Bills G."/>
            <person name="Bluhm B."/>
            <person name="Cannon C."/>
            <person name="Castanera R."/>
            <person name="Culley D."/>
            <person name="Daum C."/>
            <person name="Ezra D."/>
            <person name="Gonzalez J."/>
            <person name="Henrissat B."/>
            <person name="Kuo A."/>
            <person name="Liang C."/>
            <person name="Lipzen A."/>
            <person name="Lutzoni F."/>
            <person name="Magnuson J."/>
            <person name="Mondo S."/>
            <person name="Nolan M."/>
            <person name="Ohm R."/>
            <person name="Pangilinan J."/>
            <person name="Park H.-J."/>
            <person name="Ramirez L."/>
            <person name="Alfaro M."/>
            <person name="Sun H."/>
            <person name="Tritt A."/>
            <person name="Yoshinaga Y."/>
            <person name="Zwiers L.-H."/>
            <person name="Turgeon B."/>
            <person name="Goodwin S."/>
            <person name="Spatafora J."/>
            <person name="Crous P."/>
            <person name="Grigoriev I."/>
        </authorList>
    </citation>
    <scope>NUCLEOTIDE SEQUENCE</scope>
    <source>
        <strain evidence="8">CBS 130266</strain>
    </source>
</reference>
<accession>A0A9P4U328</accession>
<evidence type="ECO:0000256" key="5">
    <source>
        <dbReference type="ARBA" id="ARBA00023002"/>
    </source>
</evidence>
<keyword evidence="5" id="KW-0560">Oxidoreductase</keyword>
<dbReference type="Gene3D" id="3.30.9.10">
    <property type="entry name" value="D-Amino Acid Oxidase, subunit A, domain 2"/>
    <property type="match status" value="1"/>
</dbReference>
<organism evidence="8 9">
    <name type="scientific">Tothia fuscella</name>
    <dbReference type="NCBI Taxonomy" id="1048955"/>
    <lineage>
        <taxon>Eukaryota</taxon>
        <taxon>Fungi</taxon>
        <taxon>Dikarya</taxon>
        <taxon>Ascomycota</taxon>
        <taxon>Pezizomycotina</taxon>
        <taxon>Dothideomycetes</taxon>
        <taxon>Pleosporomycetidae</taxon>
        <taxon>Venturiales</taxon>
        <taxon>Cylindrosympodiaceae</taxon>
        <taxon>Tothia</taxon>
    </lineage>
</organism>
<evidence type="ECO:0000256" key="4">
    <source>
        <dbReference type="ARBA" id="ARBA00022827"/>
    </source>
</evidence>
<feature type="binding site" evidence="6">
    <location>
        <position position="311"/>
    </location>
    <ligand>
        <name>D-dopa</name>
        <dbReference type="ChEBI" id="CHEBI:149689"/>
    </ligand>
</feature>
<gene>
    <name evidence="8" type="ORF">EJ08DRAFT_730799</name>
</gene>
<dbReference type="PANTHER" id="PTHR11530:SF11">
    <property type="entry name" value="D-ASPARTATE OXIDASE"/>
    <property type="match status" value="1"/>
</dbReference>
<feature type="binding site" evidence="6">
    <location>
        <position position="250"/>
    </location>
    <ligand>
        <name>D-dopa</name>
        <dbReference type="ChEBI" id="CHEBI:149689"/>
    </ligand>
</feature>
<evidence type="ECO:0000256" key="2">
    <source>
        <dbReference type="ARBA" id="ARBA00006730"/>
    </source>
</evidence>
<evidence type="ECO:0000256" key="6">
    <source>
        <dbReference type="PIRSR" id="PIRSR000189-1"/>
    </source>
</evidence>
<protein>
    <submittedName>
        <fullName evidence="8">Nucleotide-binding domain-containing protein</fullName>
    </submittedName>
</protein>
<keyword evidence="9" id="KW-1185">Reference proteome</keyword>
<dbReference type="EMBL" id="MU007016">
    <property type="protein sequence ID" value="KAF2434603.1"/>
    <property type="molecule type" value="Genomic_DNA"/>
</dbReference>
<feature type="binding site" evidence="6">
    <location>
        <begin position="47"/>
        <end position="48"/>
    </location>
    <ligand>
        <name>FAD</name>
        <dbReference type="ChEBI" id="CHEBI:57692"/>
    </ligand>
</feature>
<feature type="domain" description="FAD dependent oxidoreductase" evidence="7">
    <location>
        <begin position="8"/>
        <end position="359"/>
    </location>
</feature>
<comment type="similarity">
    <text evidence="2">Belongs to the DAMOX/DASOX family.</text>
</comment>
<dbReference type="AlphaFoldDB" id="A0A9P4U328"/>
<dbReference type="InterPro" id="IPR006076">
    <property type="entry name" value="FAD-dep_OxRdtase"/>
</dbReference>
<evidence type="ECO:0000313" key="9">
    <source>
        <dbReference type="Proteomes" id="UP000800235"/>
    </source>
</evidence>
<comment type="cofactor">
    <cofactor evidence="1 6">
        <name>FAD</name>
        <dbReference type="ChEBI" id="CHEBI:57692"/>
    </cofactor>
</comment>
<keyword evidence="4 6" id="KW-0274">FAD</keyword>
<sequence>MPNSPKHIVVIGAGVIGFQTTISLLEAGYKVTILAKHFPGDKSIEYTSPWAGAQWRSHAAANDIEQQKWDIETYNYWLSIIARELNKPETTVKSGLGIYESIFYSTETENPWFAKNVLSFKAIGSKEISGKIQHGHIYSSIMANVPMYLDYLYDTAISLGATPIRATLPRSSTLAGTLKYATEELAKEDNLPKVDAFVNATGISAMFLVPDEDVYPIRGQTITVKGEAKRITTIDASPSNPTPESPNIMYILPRPHSGTTVLGGTKQAHNWSAEPDEKTTREILEMAKSWAPELLDESGEFEVVSVQVGLRPGRIGGARVELEEVRQPGGIGEPMVVCHAYGHAGAGYQNSVGSAKKVVGLLSKRFQEGLGSGSSKL</sequence>
<evidence type="ECO:0000259" key="7">
    <source>
        <dbReference type="Pfam" id="PF01266"/>
    </source>
</evidence>
<feature type="binding site" evidence="6">
    <location>
        <position position="201"/>
    </location>
    <ligand>
        <name>FAD</name>
        <dbReference type="ChEBI" id="CHEBI:57692"/>
    </ligand>
</feature>
<dbReference type="PIRSF" id="PIRSF000189">
    <property type="entry name" value="D-aa_oxidase"/>
    <property type="match status" value="1"/>
</dbReference>
<dbReference type="SUPFAM" id="SSF51971">
    <property type="entry name" value="Nucleotide-binding domain"/>
    <property type="match status" value="1"/>
</dbReference>
<dbReference type="GO" id="GO:0019478">
    <property type="term" value="P:D-amino acid catabolic process"/>
    <property type="evidence" value="ECO:0007669"/>
    <property type="project" value="TreeGrafter"/>
</dbReference>
<proteinExistence type="inferred from homology"/>
<dbReference type="GO" id="GO:0071949">
    <property type="term" value="F:FAD binding"/>
    <property type="evidence" value="ECO:0007669"/>
    <property type="project" value="InterPro"/>
</dbReference>
<evidence type="ECO:0000256" key="1">
    <source>
        <dbReference type="ARBA" id="ARBA00001974"/>
    </source>
</evidence>
<comment type="caution">
    <text evidence="8">The sequence shown here is derived from an EMBL/GenBank/DDBJ whole genome shotgun (WGS) entry which is preliminary data.</text>
</comment>
<dbReference type="Pfam" id="PF01266">
    <property type="entry name" value="DAO"/>
    <property type="match status" value="1"/>
</dbReference>
<keyword evidence="3" id="KW-0285">Flavoprotein</keyword>
<feature type="binding site" evidence="6">
    <location>
        <position position="345"/>
    </location>
    <ligand>
        <name>D-dopa</name>
        <dbReference type="ChEBI" id="CHEBI:149689"/>
    </ligand>
</feature>
<dbReference type="Proteomes" id="UP000800235">
    <property type="component" value="Unassembled WGS sequence"/>
</dbReference>
<dbReference type="Gene3D" id="3.40.50.720">
    <property type="entry name" value="NAD(P)-binding Rossmann-like Domain"/>
    <property type="match status" value="1"/>
</dbReference>
<dbReference type="GO" id="GO:0005737">
    <property type="term" value="C:cytoplasm"/>
    <property type="evidence" value="ECO:0007669"/>
    <property type="project" value="TreeGrafter"/>
</dbReference>
<evidence type="ECO:0000256" key="3">
    <source>
        <dbReference type="ARBA" id="ARBA00022630"/>
    </source>
</evidence>
<dbReference type="OrthoDB" id="2015447at2759"/>
<evidence type="ECO:0000313" key="8">
    <source>
        <dbReference type="EMBL" id="KAF2434603.1"/>
    </source>
</evidence>